<proteinExistence type="predicted"/>
<evidence type="ECO:0000313" key="1">
    <source>
        <dbReference type="EMBL" id="QTA91818.1"/>
    </source>
</evidence>
<name>A0A975BV25_9BACT</name>
<dbReference type="AlphaFoldDB" id="A0A975BV25"/>
<organism evidence="1 2">
    <name type="scientific">Desulfonema magnum</name>
    <dbReference type="NCBI Taxonomy" id="45655"/>
    <lineage>
        <taxon>Bacteria</taxon>
        <taxon>Pseudomonadati</taxon>
        <taxon>Thermodesulfobacteriota</taxon>
        <taxon>Desulfobacteria</taxon>
        <taxon>Desulfobacterales</taxon>
        <taxon>Desulfococcaceae</taxon>
        <taxon>Desulfonema</taxon>
    </lineage>
</organism>
<protein>
    <submittedName>
        <fullName evidence="1">Uncharacterized protein</fullName>
    </submittedName>
</protein>
<dbReference type="EMBL" id="CP061800">
    <property type="protein sequence ID" value="QTA91818.1"/>
    <property type="molecule type" value="Genomic_DNA"/>
</dbReference>
<gene>
    <name evidence="1" type="ORF">dnm_078920</name>
</gene>
<evidence type="ECO:0000313" key="2">
    <source>
        <dbReference type="Proteomes" id="UP000663722"/>
    </source>
</evidence>
<sequence length="62" mass="6688">MPPLQGMVGSPLNPLQSGFLISARKKPGFSRDDALAFAGKSRVYPPFTGKDIKTFAHVLINT</sequence>
<keyword evidence="2" id="KW-1185">Reference proteome</keyword>
<reference evidence="1" key="1">
    <citation type="journal article" date="2021" name="Microb. Physiol.">
        <title>Proteogenomic Insights into the Physiology of Marine, Sulfate-Reducing, Filamentous Desulfonema limicola and Desulfonema magnum.</title>
        <authorList>
            <person name="Schnaars V."/>
            <person name="Wohlbrand L."/>
            <person name="Scheve S."/>
            <person name="Hinrichs C."/>
            <person name="Reinhardt R."/>
            <person name="Rabus R."/>
        </authorList>
    </citation>
    <scope>NUCLEOTIDE SEQUENCE</scope>
    <source>
        <strain evidence="1">4be13</strain>
    </source>
</reference>
<accession>A0A975BV25</accession>
<dbReference type="Proteomes" id="UP000663722">
    <property type="component" value="Chromosome"/>
</dbReference>
<dbReference type="KEGG" id="dmm:dnm_078920"/>